<protein>
    <submittedName>
        <fullName evidence="2">Prephenate dehydrogenase</fullName>
        <ecNumber evidence="2">1.3.1.12</ecNumber>
    </submittedName>
</protein>
<dbReference type="GO" id="GO:0008977">
    <property type="term" value="F:prephenate dehydrogenase (NAD+) activity"/>
    <property type="evidence" value="ECO:0007669"/>
    <property type="project" value="UniProtKB-EC"/>
</dbReference>
<reference evidence="3" key="1">
    <citation type="submission" date="2017-11" db="EMBL/GenBank/DDBJ databases">
        <title>Phenotypic and genomic properties of facultatively anaerobic sulfur-reducing natronoarchaea from hypersaline soda lakes.</title>
        <authorList>
            <person name="Sorokin D.Y."/>
            <person name="Kublanov I.V."/>
            <person name="Roman P."/>
            <person name="Sinninghe Damste J.S."/>
            <person name="Golyshin P.N."/>
            <person name="Rojo D."/>
            <person name="Ciordia S."/>
            <person name="Mena M.D.C."/>
            <person name="Ferrer M."/>
            <person name="Messina E."/>
            <person name="Smedile F."/>
            <person name="La Spada G."/>
            <person name="La Cono V."/>
            <person name="Yakimov M.M."/>
        </authorList>
    </citation>
    <scope>NUCLEOTIDE SEQUENCE [LARGE SCALE GENOMIC DNA]</scope>
    <source>
        <strain evidence="3">AArc-Sl</strain>
    </source>
</reference>
<gene>
    <name evidence="2" type="primary">tyrA</name>
    <name evidence="2" type="ORF">AArcSl_2861</name>
</gene>
<evidence type="ECO:0000256" key="1">
    <source>
        <dbReference type="ARBA" id="ARBA00023002"/>
    </source>
</evidence>
<dbReference type="PANTHER" id="PTHR21363">
    <property type="entry name" value="PREPHENATE DEHYDROGENASE"/>
    <property type="match status" value="1"/>
</dbReference>
<dbReference type="InterPro" id="IPR050812">
    <property type="entry name" value="Preph/Arog_dehydrog"/>
</dbReference>
<dbReference type="PANTHER" id="PTHR21363:SF0">
    <property type="entry name" value="PREPHENATE DEHYDROGENASE [NADP(+)]"/>
    <property type="match status" value="1"/>
</dbReference>
<dbReference type="GO" id="GO:0070403">
    <property type="term" value="F:NAD+ binding"/>
    <property type="evidence" value="ECO:0007669"/>
    <property type="project" value="TreeGrafter"/>
</dbReference>
<dbReference type="InterPro" id="IPR008927">
    <property type="entry name" value="6-PGluconate_DH-like_C_sf"/>
</dbReference>
<dbReference type="AlphaFoldDB" id="A0A343TN04"/>
<keyword evidence="3" id="KW-1185">Reference proteome</keyword>
<name>A0A343TN04_9EURY</name>
<dbReference type="InterPro" id="IPR036291">
    <property type="entry name" value="NAD(P)-bd_dom_sf"/>
</dbReference>
<dbReference type="Gene3D" id="1.10.3660.10">
    <property type="entry name" value="6-phosphogluconate dehydrogenase C-terminal like domain"/>
    <property type="match status" value="1"/>
</dbReference>
<dbReference type="EMBL" id="CP025066">
    <property type="protein sequence ID" value="AUX10476.1"/>
    <property type="molecule type" value="Genomic_DNA"/>
</dbReference>
<keyword evidence="1 2" id="KW-0560">Oxidoreductase</keyword>
<dbReference type="SUPFAM" id="SSF48179">
    <property type="entry name" value="6-phosphogluconate dehydrogenase C-terminal domain-like"/>
    <property type="match status" value="1"/>
</dbReference>
<evidence type="ECO:0000313" key="3">
    <source>
        <dbReference type="Proteomes" id="UP000263012"/>
    </source>
</evidence>
<sequence>MGELMRLLVVGAGEMGRWVADAIAASPDAFDGDVSVTFADADREVAEDAAATRDAAVYPSDAEPGSEGPFDAVCLAVPIPAVEPAIAEWAPAADGALFDVAGTMGLPLSAMRSAAAEADGTVREYGSFHPLFAPPRTPGTVAFVPGEDGPLLSGVREAIRAGGNEVFETTAAEHDAAMETVQASAHAAILAYGLVAADADVREEFHTPVSERLEGLVETVTEGSPDVYADIQLAFDGAESVAAAASRIADARGDREAFRTLYREAGTARRRERHE</sequence>
<dbReference type="SUPFAM" id="SSF51735">
    <property type="entry name" value="NAD(P)-binding Rossmann-fold domains"/>
    <property type="match status" value="1"/>
</dbReference>
<proteinExistence type="predicted"/>
<accession>A0A343TN04</accession>
<dbReference type="EC" id="1.3.1.12" evidence="2"/>
<evidence type="ECO:0000313" key="2">
    <source>
        <dbReference type="EMBL" id="AUX10476.1"/>
    </source>
</evidence>
<organism evidence="2 3">
    <name type="scientific">Halalkaliarchaeum desulfuricum</name>
    <dbReference type="NCBI Taxonomy" id="2055893"/>
    <lineage>
        <taxon>Archaea</taxon>
        <taxon>Methanobacteriati</taxon>
        <taxon>Methanobacteriota</taxon>
        <taxon>Stenosarchaea group</taxon>
        <taxon>Halobacteria</taxon>
        <taxon>Halobacteriales</taxon>
        <taxon>Haloferacaceae</taxon>
        <taxon>Halalkaliarchaeum</taxon>
    </lineage>
</organism>
<dbReference type="Gene3D" id="3.40.50.720">
    <property type="entry name" value="NAD(P)-binding Rossmann-like Domain"/>
    <property type="match status" value="1"/>
</dbReference>
<dbReference type="Proteomes" id="UP000263012">
    <property type="component" value="Chromosome"/>
</dbReference>
<dbReference type="KEGG" id="hdf:AArcSl_2861"/>
<dbReference type="GO" id="GO:0006571">
    <property type="term" value="P:tyrosine biosynthetic process"/>
    <property type="evidence" value="ECO:0007669"/>
    <property type="project" value="TreeGrafter"/>
</dbReference>